<evidence type="ECO:0000256" key="1">
    <source>
        <dbReference type="SAM" id="Phobius"/>
    </source>
</evidence>
<evidence type="ECO:0000313" key="2">
    <source>
        <dbReference type="EMBL" id="GBR73097.1"/>
    </source>
</evidence>
<accession>A0A388T907</accession>
<gene>
    <name evidence="2" type="ORF">NO1_0538</name>
</gene>
<protein>
    <submittedName>
        <fullName evidence="2">Uncharacterized protein</fullName>
    </submittedName>
</protein>
<keyword evidence="3" id="KW-1185">Reference proteome</keyword>
<keyword evidence="1" id="KW-1133">Transmembrane helix</keyword>
<feature type="transmembrane region" description="Helical" evidence="1">
    <location>
        <begin position="132"/>
        <end position="151"/>
    </location>
</feature>
<dbReference type="AlphaFoldDB" id="A0A388T907"/>
<name>A0A388T907_TERA1</name>
<evidence type="ECO:0000313" key="3">
    <source>
        <dbReference type="Proteomes" id="UP000269352"/>
    </source>
</evidence>
<dbReference type="EMBL" id="BGZN01000006">
    <property type="protein sequence ID" value="GBR73097.1"/>
    <property type="molecule type" value="Genomic_DNA"/>
</dbReference>
<organism evidence="2 3">
    <name type="scientific">Termititenax aidoneus</name>
    <dbReference type="NCBI Taxonomy" id="2218524"/>
    <lineage>
        <taxon>Bacteria</taxon>
        <taxon>Bacillati</taxon>
        <taxon>Candidatus Margulisiibacteriota</taxon>
        <taxon>Candidatus Termititenacia</taxon>
        <taxon>Candidatus Termititenacales</taxon>
        <taxon>Candidatus Termititenacaceae</taxon>
        <taxon>Candidatus Termititenax</taxon>
    </lineage>
</organism>
<keyword evidence="1" id="KW-0472">Membrane</keyword>
<reference evidence="2 3" key="1">
    <citation type="journal article" date="2019" name="ISME J.">
        <title>Genome analyses of uncultured TG2/ZB3 bacteria in 'Margulisbacteria' specifically attached to ectosymbiotic spirochetes of protists in the termite gut.</title>
        <authorList>
            <person name="Utami Y.D."/>
            <person name="Kuwahara H."/>
            <person name="Igai K."/>
            <person name="Murakami T."/>
            <person name="Sugaya K."/>
            <person name="Morikawa T."/>
            <person name="Nagura Y."/>
            <person name="Yuki M."/>
            <person name="Deevong P."/>
            <person name="Inoue T."/>
            <person name="Kihara K."/>
            <person name="Lo N."/>
            <person name="Yamada A."/>
            <person name="Ohkuma M."/>
            <person name="Hongoh Y."/>
        </authorList>
    </citation>
    <scope>NUCLEOTIDE SEQUENCE [LARGE SCALE GENOMIC DNA]</scope>
    <source>
        <strain evidence="2">NkOx7-01</strain>
    </source>
</reference>
<proteinExistence type="predicted"/>
<comment type="caution">
    <text evidence="2">The sequence shown here is derived from an EMBL/GenBank/DDBJ whole genome shotgun (WGS) entry which is preliminary data.</text>
</comment>
<sequence>MSVLAENAELLPADADELEILLDPKLLQIEQFTLKAEKNISETEQLVWHINSLLPQPIENYFYAYQVYLRDAENLQGLFCVLPKTDLAFLTARQKQAVKIYSADKQFLLYANQAAFWQIEPYLRRLYKYGKVLLLGAAVFGLLAAPLLLGLQNILSAQNLSLHNERQNLAAQIKARKNYERGLAALQKNQTLNQKLGGYFYAFSLAIPEQVYFTELTYAARELRIDGFCPADKELKALQKALKTDSSLKPELASLSKSEVVNFSLRADLKKFLDKELKNAARK</sequence>
<dbReference type="Proteomes" id="UP000269352">
    <property type="component" value="Unassembled WGS sequence"/>
</dbReference>
<keyword evidence="1" id="KW-0812">Transmembrane</keyword>